<feature type="compositionally biased region" description="Basic and acidic residues" evidence="1">
    <location>
        <begin position="58"/>
        <end position="72"/>
    </location>
</feature>
<dbReference type="Gene3D" id="1.10.8.10">
    <property type="entry name" value="DNA helicase RuvA subunit, C-terminal domain"/>
    <property type="match status" value="1"/>
</dbReference>
<feature type="compositionally biased region" description="Basic residues" evidence="1">
    <location>
        <begin position="185"/>
        <end position="194"/>
    </location>
</feature>
<proteinExistence type="predicted"/>
<feature type="compositionally biased region" description="Polar residues" evidence="1">
    <location>
        <begin position="102"/>
        <end position="112"/>
    </location>
</feature>
<feature type="compositionally biased region" description="Low complexity" evidence="1">
    <location>
        <begin position="142"/>
        <end position="151"/>
    </location>
</feature>
<sequence>MRHSSSLWVMAIRASPMVVGVSTIGCFSSQKTKRLCCVVHRTNIASNRMSPSMKSKSKSQEKASARAGKEQQKASPKTSGSPNHGSGIPVSAHSPMLGMFQTPETSLVASSTRVHDNSHFPKVDDADEHSSSPQGTVSECDSVSNNGSCSGESEESKEKATNSSMRLDVIPGCDNDRREKIRLKNERKHQRQRERRAQELHDRCCGYLMSKKLEALAQQLVAMGFSSERATLALMLNDGKVEESVSWLFEGSQDESRSKDTTSNLLSEGNLKIDISDELAQITALEAKYTCSKQEVERVVVACEGNLQKAENALKSQKQESPVTQSKSEDSAQNNSLMRSQGLPAALVSMQQRESERDFNYYKVGGADSMFLDLESRNVQSLHLNHPNVVTEKRWGVPGSSPSSAMLAMAPSAQALSPFVKMEGRPSGLMNEGRMIQQGLGREPAMMQHPQFTNAKQNPLASINSFPSGTTGWYVNSVPPVENMRSNGKLLQTQNIRSMSPNQLEQFCQAPYKEYSHFLGPVDSSGVGGFYNKPMGASSSSSLSSSSSPSPTIPSQHHGSWSANASSSPALTVPPSLGLFSGHQNTARTFGSHSHVDWNNGGLMPEFDYSSIDWSLNPPSSSGSGGLWLGISSLLRNSYGNRRSNSCINGLQNVGMARETSSSSAGLREWTTPFAGKDIFSVPRQFVTSPPL</sequence>
<feature type="compositionally biased region" description="Polar residues" evidence="1">
    <location>
        <begin position="314"/>
        <end position="336"/>
    </location>
</feature>
<feature type="region of interest" description="Disordered" evidence="1">
    <location>
        <begin position="47"/>
        <end position="196"/>
    </location>
</feature>
<dbReference type="PANTHER" id="PTHR35294">
    <property type="entry name" value="UBIQUITIN-ASSOCIATED/TRANSLATION ELONGATION FACTOR EF1B PROTEIN"/>
    <property type="match status" value="1"/>
</dbReference>
<feature type="compositionally biased region" description="Polar residues" evidence="1">
    <location>
        <begin position="131"/>
        <end position="141"/>
    </location>
</feature>
<dbReference type="PANTHER" id="PTHR35294:SF4">
    <property type="entry name" value="UBA DOMAIN-CONTAINING PROTEIN"/>
    <property type="match status" value="1"/>
</dbReference>
<dbReference type="EMBL" id="JAYMYQ010000009">
    <property type="protein sequence ID" value="KAK7314063.1"/>
    <property type="molecule type" value="Genomic_DNA"/>
</dbReference>
<dbReference type="PROSITE" id="PS51257">
    <property type="entry name" value="PROKAR_LIPOPROTEIN"/>
    <property type="match status" value="1"/>
</dbReference>
<evidence type="ECO:0000256" key="2">
    <source>
        <dbReference type="SAM" id="SignalP"/>
    </source>
</evidence>
<accession>A0AAN9KC96</accession>
<reference evidence="4 5" key="1">
    <citation type="submission" date="2024-01" db="EMBL/GenBank/DDBJ databases">
        <title>The genomes of 5 underutilized Papilionoideae crops provide insights into root nodulation and disease resistanc.</title>
        <authorList>
            <person name="Jiang F."/>
        </authorList>
    </citation>
    <scope>NUCLEOTIDE SEQUENCE [LARGE SCALE GENOMIC DNA]</scope>
    <source>
        <strain evidence="4">LVBAO_FW01</strain>
        <tissue evidence="4">Leaves</tissue>
    </source>
</reference>
<dbReference type="SMART" id="SM00165">
    <property type="entry name" value="UBA"/>
    <property type="match status" value="1"/>
</dbReference>
<evidence type="ECO:0000313" key="4">
    <source>
        <dbReference type="EMBL" id="KAK7314063.1"/>
    </source>
</evidence>
<keyword evidence="2" id="KW-0732">Signal</keyword>
<dbReference type="AlphaFoldDB" id="A0AAN9KC96"/>
<evidence type="ECO:0000313" key="5">
    <source>
        <dbReference type="Proteomes" id="UP001367508"/>
    </source>
</evidence>
<gene>
    <name evidence="4" type="ORF">VNO77_39272</name>
</gene>
<feature type="compositionally biased region" description="Polar residues" evidence="1">
    <location>
        <begin position="73"/>
        <end position="84"/>
    </location>
</feature>
<protein>
    <recommendedName>
        <fullName evidence="3">UBA domain-containing protein</fullName>
    </recommendedName>
</protein>
<feature type="compositionally biased region" description="Polar residues" evidence="1">
    <location>
        <begin position="557"/>
        <end position="567"/>
    </location>
</feature>
<feature type="compositionally biased region" description="Low complexity" evidence="1">
    <location>
        <begin position="538"/>
        <end position="555"/>
    </location>
</feature>
<evidence type="ECO:0000256" key="1">
    <source>
        <dbReference type="SAM" id="MobiDB-lite"/>
    </source>
</evidence>
<feature type="region of interest" description="Disordered" evidence="1">
    <location>
        <begin position="312"/>
        <end position="336"/>
    </location>
</feature>
<dbReference type="InterPro" id="IPR009060">
    <property type="entry name" value="UBA-like_sf"/>
</dbReference>
<name>A0AAN9KC96_CANGL</name>
<feature type="chain" id="PRO_5043048487" description="UBA domain-containing protein" evidence="2">
    <location>
        <begin position="21"/>
        <end position="692"/>
    </location>
</feature>
<keyword evidence="5" id="KW-1185">Reference proteome</keyword>
<dbReference type="PROSITE" id="PS50030">
    <property type="entry name" value="UBA"/>
    <property type="match status" value="1"/>
</dbReference>
<feature type="signal peptide" evidence="2">
    <location>
        <begin position="1"/>
        <end position="20"/>
    </location>
</feature>
<feature type="compositionally biased region" description="Basic and acidic residues" evidence="1">
    <location>
        <begin position="113"/>
        <end position="130"/>
    </location>
</feature>
<evidence type="ECO:0000259" key="3">
    <source>
        <dbReference type="PROSITE" id="PS50030"/>
    </source>
</evidence>
<feature type="region of interest" description="Disordered" evidence="1">
    <location>
        <begin position="538"/>
        <end position="567"/>
    </location>
</feature>
<dbReference type="Proteomes" id="UP001367508">
    <property type="component" value="Unassembled WGS sequence"/>
</dbReference>
<feature type="domain" description="UBA" evidence="3">
    <location>
        <begin position="211"/>
        <end position="251"/>
    </location>
</feature>
<dbReference type="Pfam" id="PF22562">
    <property type="entry name" value="UBA_7"/>
    <property type="match status" value="1"/>
</dbReference>
<comment type="caution">
    <text evidence="4">The sequence shown here is derived from an EMBL/GenBank/DDBJ whole genome shotgun (WGS) entry which is preliminary data.</text>
</comment>
<dbReference type="SUPFAM" id="SSF46934">
    <property type="entry name" value="UBA-like"/>
    <property type="match status" value="1"/>
</dbReference>
<organism evidence="4 5">
    <name type="scientific">Canavalia gladiata</name>
    <name type="common">Sword bean</name>
    <name type="synonym">Dolichos gladiatus</name>
    <dbReference type="NCBI Taxonomy" id="3824"/>
    <lineage>
        <taxon>Eukaryota</taxon>
        <taxon>Viridiplantae</taxon>
        <taxon>Streptophyta</taxon>
        <taxon>Embryophyta</taxon>
        <taxon>Tracheophyta</taxon>
        <taxon>Spermatophyta</taxon>
        <taxon>Magnoliopsida</taxon>
        <taxon>eudicotyledons</taxon>
        <taxon>Gunneridae</taxon>
        <taxon>Pentapetalae</taxon>
        <taxon>rosids</taxon>
        <taxon>fabids</taxon>
        <taxon>Fabales</taxon>
        <taxon>Fabaceae</taxon>
        <taxon>Papilionoideae</taxon>
        <taxon>50 kb inversion clade</taxon>
        <taxon>NPAAA clade</taxon>
        <taxon>indigoferoid/millettioid clade</taxon>
        <taxon>Phaseoleae</taxon>
        <taxon>Canavalia</taxon>
    </lineage>
</organism>
<feature type="compositionally biased region" description="Basic and acidic residues" evidence="1">
    <location>
        <begin position="174"/>
        <end position="184"/>
    </location>
</feature>
<dbReference type="InterPro" id="IPR015940">
    <property type="entry name" value="UBA"/>
</dbReference>